<proteinExistence type="predicted"/>
<dbReference type="Pfam" id="PF19433">
    <property type="entry name" value="NDNF_C"/>
    <property type="match status" value="1"/>
</dbReference>
<name>A0A8S1ER73_9PELO</name>
<comment type="caution">
    <text evidence="12">The sequence shown here is derived from an EMBL/GenBank/DDBJ whole genome shotgun (WGS) entry which is preliminary data.</text>
</comment>
<evidence type="ECO:0000259" key="9">
    <source>
        <dbReference type="Pfam" id="PF10179"/>
    </source>
</evidence>
<keyword evidence="5" id="KW-0524">Neurogenesis</keyword>
<dbReference type="AlphaFoldDB" id="A0A8S1ER73"/>
<dbReference type="PANTHER" id="PTHR14619:SF3">
    <property type="entry name" value="PROTEIN NDNF"/>
    <property type="match status" value="1"/>
</dbReference>
<dbReference type="GO" id="GO:0007399">
    <property type="term" value="P:nervous system development"/>
    <property type="evidence" value="ECO:0007669"/>
    <property type="project" value="UniProtKB-KW"/>
</dbReference>
<evidence type="ECO:0000259" key="10">
    <source>
        <dbReference type="Pfam" id="PF19433"/>
    </source>
</evidence>
<keyword evidence="6" id="KW-0325">Glycoprotein</keyword>
<feature type="domain" description="Neuron-derived neurotrophic factor N-terminal" evidence="11">
    <location>
        <begin position="25"/>
        <end position="149"/>
    </location>
</feature>
<dbReference type="PANTHER" id="PTHR14619">
    <property type="entry name" value="NEURON-DERIVED NEUROTROPHIC FACTOR"/>
    <property type="match status" value="1"/>
</dbReference>
<dbReference type="GO" id="GO:0005576">
    <property type="term" value="C:extracellular region"/>
    <property type="evidence" value="ECO:0007669"/>
    <property type="project" value="UniProtKB-SubCell"/>
</dbReference>
<sequence>MLQHWLLIFAFINHQIYCFNIIPLAYSTLHENTESIHELDGDVEKRFYLEISDETSPFFLFITPCGSPIHWQLFEIDKDITHGEEFRVVSDLSVSLDRAEKFKLIAGEEDTKRMTFFSHHLENKKIMLVIYSHGISSCRIFFSPSLLRVEDQYPALPHDTRLATTVETFKGDASAVITWKIAAHVKNAEPGRYRICTIVSRREPKWPLCDHIDDGVENIRCVPQTNNSILIPSLRRDKLYYVTVFVRDYKRGTTSAYETQTIRTESPFLRRQTRTGITRRQKKTTPRVLTNSKIRTAHLEAKKGAFVNYRFSVVPTDSAKQSAMLIVHACNGLVRLNIFRNGKILKRSEPFSGFRRFVVTNIPQGHLRFQLVNDDDNAKSIRIWAGTNLTTSPYPTLPDETSVKIVGRTCTTASIQWLRALESNVKYCVYKRKENSNFLENLVSLVGNLCEGGLSSSTFVGCYTQSPSFSASLIETTIPNLEPASTYRFDLLATPTDRAHPQALPYRTVWVQTNKSC</sequence>
<dbReference type="EMBL" id="CADEPM010000005">
    <property type="protein sequence ID" value="CAB3406125.1"/>
    <property type="molecule type" value="Genomic_DNA"/>
</dbReference>
<keyword evidence="13" id="KW-1185">Reference proteome</keyword>
<evidence type="ECO:0000256" key="1">
    <source>
        <dbReference type="ARBA" id="ARBA00004613"/>
    </source>
</evidence>
<dbReference type="Proteomes" id="UP000494206">
    <property type="component" value="Unassembled WGS sequence"/>
</dbReference>
<evidence type="ECO:0000313" key="13">
    <source>
        <dbReference type="Proteomes" id="UP000494206"/>
    </source>
</evidence>
<feature type="domain" description="Protein NDNF C-terminal" evidence="10">
    <location>
        <begin position="347"/>
        <end position="517"/>
    </location>
</feature>
<evidence type="ECO:0000256" key="6">
    <source>
        <dbReference type="ARBA" id="ARBA00023180"/>
    </source>
</evidence>
<dbReference type="Pfam" id="PF24354">
    <property type="entry name" value="NDNF_N"/>
    <property type="match status" value="1"/>
</dbReference>
<feature type="domain" description="Neuron-derived neurotrophic factor first Fn(III)" evidence="9">
    <location>
        <begin position="217"/>
        <end position="264"/>
    </location>
</feature>
<comment type="subcellular location">
    <subcellularLocation>
        <location evidence="1">Secreted</location>
    </subcellularLocation>
</comment>
<accession>A0A8S1ER73</accession>
<reference evidence="12 13" key="1">
    <citation type="submission" date="2020-04" db="EMBL/GenBank/DDBJ databases">
        <authorList>
            <person name="Laetsch R D."/>
            <person name="Stevens L."/>
            <person name="Kumar S."/>
            <person name="Blaxter L. M."/>
        </authorList>
    </citation>
    <scope>NUCLEOTIDE SEQUENCE [LARGE SCALE GENOMIC DNA]</scope>
</reference>
<dbReference type="InterPro" id="IPR055271">
    <property type="entry name" value="NDNF_Fn(III)_1"/>
</dbReference>
<keyword evidence="2" id="KW-0964">Secreted</keyword>
<feature type="signal peptide" evidence="8">
    <location>
        <begin position="1"/>
        <end position="18"/>
    </location>
</feature>
<dbReference type="InterPro" id="IPR019326">
    <property type="entry name" value="NDNF"/>
</dbReference>
<evidence type="ECO:0000256" key="8">
    <source>
        <dbReference type="SAM" id="SignalP"/>
    </source>
</evidence>
<keyword evidence="3 8" id="KW-0732">Signal</keyword>
<dbReference type="InterPro" id="IPR056225">
    <property type="entry name" value="NDNF_N"/>
</dbReference>
<evidence type="ECO:0000256" key="4">
    <source>
        <dbReference type="ARBA" id="ARBA00022737"/>
    </source>
</evidence>
<evidence type="ECO:0000256" key="7">
    <source>
        <dbReference type="ARBA" id="ARBA00024096"/>
    </source>
</evidence>
<dbReference type="SUPFAM" id="SSF49265">
    <property type="entry name" value="Fibronectin type III"/>
    <property type="match status" value="1"/>
</dbReference>
<evidence type="ECO:0000256" key="2">
    <source>
        <dbReference type="ARBA" id="ARBA00022525"/>
    </source>
</evidence>
<dbReference type="OrthoDB" id="9872501at2759"/>
<evidence type="ECO:0000313" key="12">
    <source>
        <dbReference type="EMBL" id="CAB3406125.1"/>
    </source>
</evidence>
<evidence type="ECO:0000256" key="3">
    <source>
        <dbReference type="ARBA" id="ARBA00022729"/>
    </source>
</evidence>
<dbReference type="Pfam" id="PF10179">
    <property type="entry name" value="NDNF"/>
    <property type="match status" value="1"/>
</dbReference>
<dbReference type="InterPro" id="IPR045805">
    <property type="entry name" value="NDNF_C"/>
</dbReference>
<gene>
    <name evidence="12" type="ORF">CBOVIS_LOCUS8240</name>
</gene>
<evidence type="ECO:0000259" key="11">
    <source>
        <dbReference type="Pfam" id="PF24354"/>
    </source>
</evidence>
<organism evidence="12 13">
    <name type="scientific">Caenorhabditis bovis</name>
    <dbReference type="NCBI Taxonomy" id="2654633"/>
    <lineage>
        <taxon>Eukaryota</taxon>
        <taxon>Metazoa</taxon>
        <taxon>Ecdysozoa</taxon>
        <taxon>Nematoda</taxon>
        <taxon>Chromadorea</taxon>
        <taxon>Rhabditida</taxon>
        <taxon>Rhabditina</taxon>
        <taxon>Rhabditomorpha</taxon>
        <taxon>Rhabditoidea</taxon>
        <taxon>Rhabditidae</taxon>
        <taxon>Peloderinae</taxon>
        <taxon>Caenorhabditis</taxon>
    </lineage>
</organism>
<feature type="chain" id="PRO_5035844175" description="Protein NDNF" evidence="8">
    <location>
        <begin position="19"/>
        <end position="517"/>
    </location>
</feature>
<evidence type="ECO:0000256" key="5">
    <source>
        <dbReference type="ARBA" id="ARBA00022902"/>
    </source>
</evidence>
<dbReference type="InterPro" id="IPR036116">
    <property type="entry name" value="FN3_sf"/>
</dbReference>
<protein>
    <recommendedName>
        <fullName evidence="7">Protein NDNF</fullName>
    </recommendedName>
</protein>
<keyword evidence="4" id="KW-0677">Repeat</keyword>